<dbReference type="InterPro" id="IPR058353">
    <property type="entry name" value="DUF8040"/>
</dbReference>
<dbReference type="Pfam" id="PF26138">
    <property type="entry name" value="DUF8040"/>
    <property type="match status" value="1"/>
</dbReference>
<reference evidence="2" key="2">
    <citation type="submission" date="2020-10" db="EMBL/GenBank/DDBJ databases">
        <authorList>
            <person name="Peck L.D."/>
            <person name="Nowell R.W."/>
            <person name="Flood J."/>
            <person name="Ryan M.J."/>
            <person name="Barraclough T.G."/>
        </authorList>
    </citation>
    <scope>NUCLEOTIDE SEQUENCE</scope>
    <source>
        <strain evidence="2">IMI 127659i</strain>
    </source>
</reference>
<evidence type="ECO:0000313" key="2">
    <source>
        <dbReference type="EMBL" id="KAG5764599.1"/>
    </source>
</evidence>
<dbReference type="EMBL" id="JADFTT010000239">
    <property type="protein sequence ID" value="KAG5764599.1"/>
    <property type="molecule type" value="Genomic_DNA"/>
</dbReference>
<proteinExistence type="predicted"/>
<gene>
    <name evidence="2" type="ORF">H9Q72_007301</name>
</gene>
<dbReference type="OrthoDB" id="4954565at2759"/>
<reference evidence="2" key="1">
    <citation type="journal article" date="2020" name="bioRxiv">
        <title>Historical genomics reveals the evolutionary mechanisms behind multiple outbreaks of the host-specific coffee wilt pathogen Fusarium xylarioides.</title>
        <authorList>
            <person name="Peck D."/>
            <person name="Nowell R.W."/>
            <person name="Flood J."/>
            <person name="Ryan M.J."/>
            <person name="Barraclough T.G."/>
        </authorList>
    </citation>
    <scope>NUCLEOTIDE SEQUENCE</scope>
    <source>
        <strain evidence="2">IMI 127659i</strain>
    </source>
</reference>
<comment type="caution">
    <text evidence="2">The sequence shown here is derived from an EMBL/GenBank/DDBJ whole genome shotgun (WGS) entry which is preliminary data.</text>
</comment>
<keyword evidence="3" id="KW-1185">Reference proteome</keyword>
<feature type="domain" description="DUF8040" evidence="1">
    <location>
        <begin position="67"/>
        <end position="155"/>
    </location>
</feature>
<evidence type="ECO:0000259" key="1">
    <source>
        <dbReference type="Pfam" id="PF26138"/>
    </source>
</evidence>
<dbReference type="AlphaFoldDB" id="A0A9P7HWM3"/>
<organism evidence="2 3">
    <name type="scientific">Fusarium xylarioides</name>
    <dbReference type="NCBI Taxonomy" id="221167"/>
    <lineage>
        <taxon>Eukaryota</taxon>
        <taxon>Fungi</taxon>
        <taxon>Dikarya</taxon>
        <taxon>Ascomycota</taxon>
        <taxon>Pezizomycotina</taxon>
        <taxon>Sordariomycetes</taxon>
        <taxon>Hypocreomycetidae</taxon>
        <taxon>Hypocreales</taxon>
        <taxon>Nectriaceae</taxon>
        <taxon>Fusarium</taxon>
        <taxon>Fusarium fujikuroi species complex</taxon>
    </lineage>
</organism>
<sequence length="179" mass="20035">MPDHASNGGDDDDAVSSDDGYSEEEDLLIIGIAAKTIESEENRKRPHFPTVFDRRDIVNPGGSVAAEEFGQRLLTGHERRFVEELRVTKDQFYQLADWISVNTSMKGSNRQSLHLKLMIFLYVIGQGCTQRAAAHHFSISQSSISRIMATALEAFADIHRTFVVQPEPTEVPHEPITKP</sequence>
<accession>A0A9P7HWM3</accession>
<dbReference type="Proteomes" id="UP000750502">
    <property type="component" value="Unassembled WGS sequence"/>
</dbReference>
<protein>
    <recommendedName>
        <fullName evidence="1">DUF8040 domain-containing protein</fullName>
    </recommendedName>
</protein>
<evidence type="ECO:0000313" key="3">
    <source>
        <dbReference type="Proteomes" id="UP000750502"/>
    </source>
</evidence>
<name>A0A9P7HWM3_9HYPO</name>